<dbReference type="GO" id="GO:0004190">
    <property type="term" value="F:aspartic-type endopeptidase activity"/>
    <property type="evidence" value="ECO:0007669"/>
    <property type="project" value="UniProtKB-KW"/>
</dbReference>
<dbReference type="PROSITE" id="PS00141">
    <property type="entry name" value="ASP_PROTEASE"/>
    <property type="match status" value="1"/>
</dbReference>
<keyword evidence="4 8" id="KW-0378">Hydrolase</keyword>
<dbReference type="PANTHER" id="PTHR47966:SF40">
    <property type="entry name" value="ASPARTIC PROTEASE 3"/>
    <property type="match status" value="1"/>
</dbReference>
<keyword evidence="2 8" id="KW-0645">Protease</keyword>
<dbReference type="InterPro" id="IPR001969">
    <property type="entry name" value="Aspartic_peptidase_AS"/>
</dbReference>
<protein>
    <submittedName>
        <fullName evidence="10">Peptidase A1 domain-containing protein</fullName>
    </submittedName>
</protein>
<keyword evidence="5 7" id="KW-1015">Disulfide bond</keyword>
<organism evidence="10">
    <name type="scientific">Anisakis simplex</name>
    <name type="common">Herring worm</name>
    <dbReference type="NCBI Taxonomy" id="6269"/>
    <lineage>
        <taxon>Eukaryota</taxon>
        <taxon>Metazoa</taxon>
        <taxon>Ecdysozoa</taxon>
        <taxon>Nematoda</taxon>
        <taxon>Chromadorea</taxon>
        <taxon>Rhabditida</taxon>
        <taxon>Spirurina</taxon>
        <taxon>Ascaridomorpha</taxon>
        <taxon>Ascaridoidea</taxon>
        <taxon>Anisakidae</taxon>
        <taxon>Anisakis</taxon>
        <taxon>Anisakis simplex complex</taxon>
    </lineage>
</organism>
<name>A0A0M3J2P8_ANISI</name>
<dbReference type="Pfam" id="PF00026">
    <property type="entry name" value="Asp"/>
    <property type="match status" value="1"/>
</dbReference>
<dbReference type="FunFam" id="2.40.70.10:FF:000002">
    <property type="entry name" value="Vacuolar aspartic proteinase"/>
    <property type="match status" value="1"/>
</dbReference>
<comment type="similarity">
    <text evidence="1 8">Belongs to the peptidase A1 family.</text>
</comment>
<evidence type="ECO:0000256" key="4">
    <source>
        <dbReference type="ARBA" id="ARBA00022801"/>
    </source>
</evidence>
<reference evidence="10" key="1">
    <citation type="submission" date="2017-02" db="UniProtKB">
        <authorList>
            <consortium name="WormBaseParasite"/>
        </authorList>
    </citation>
    <scope>IDENTIFICATION</scope>
</reference>
<evidence type="ECO:0000256" key="8">
    <source>
        <dbReference type="RuleBase" id="RU000454"/>
    </source>
</evidence>
<dbReference type="WBParaSite" id="ASIM_0000180901-mRNA-1">
    <property type="protein sequence ID" value="ASIM_0000180901-mRNA-1"/>
    <property type="gene ID" value="ASIM_0000180901"/>
</dbReference>
<dbReference type="PANTHER" id="PTHR47966">
    <property type="entry name" value="BETA-SITE APP-CLEAVING ENZYME, ISOFORM A-RELATED"/>
    <property type="match status" value="1"/>
</dbReference>
<dbReference type="Gene3D" id="2.40.70.10">
    <property type="entry name" value="Acid Proteases"/>
    <property type="match status" value="1"/>
</dbReference>
<evidence type="ECO:0000256" key="1">
    <source>
        <dbReference type="ARBA" id="ARBA00007447"/>
    </source>
</evidence>
<dbReference type="PRINTS" id="PR00792">
    <property type="entry name" value="PEPSIN"/>
</dbReference>
<accession>A0A0M3J2P8</accession>
<keyword evidence="3 8" id="KW-0064">Aspartyl protease</keyword>
<feature type="domain" description="Peptidase A1" evidence="9">
    <location>
        <begin position="1"/>
        <end position="259"/>
    </location>
</feature>
<evidence type="ECO:0000256" key="5">
    <source>
        <dbReference type="ARBA" id="ARBA00023157"/>
    </source>
</evidence>
<dbReference type="InterPro" id="IPR033121">
    <property type="entry name" value="PEPTIDASE_A1"/>
</dbReference>
<dbReference type="InterPro" id="IPR021109">
    <property type="entry name" value="Peptidase_aspartic_dom_sf"/>
</dbReference>
<keyword evidence="6" id="KW-0325">Glycoprotein</keyword>
<evidence type="ECO:0000256" key="3">
    <source>
        <dbReference type="ARBA" id="ARBA00022750"/>
    </source>
</evidence>
<dbReference type="SUPFAM" id="SSF50630">
    <property type="entry name" value="Acid proteases"/>
    <property type="match status" value="1"/>
</dbReference>
<evidence type="ECO:0000256" key="2">
    <source>
        <dbReference type="ARBA" id="ARBA00022670"/>
    </source>
</evidence>
<dbReference type="GO" id="GO:0005764">
    <property type="term" value="C:lysosome"/>
    <property type="evidence" value="ECO:0007669"/>
    <property type="project" value="TreeGrafter"/>
</dbReference>
<sequence length="266" mass="29201">LKSSDRSYCRIYIHSWFSLKTSKKFQFGGAQSGYCTNSSQGFACATKEPGDTFTSASFDGILGMAWDSLAVDNIAQPMDQIFNSPQCNEKLFAFWLNTNESAQFGGEITLCGIDQSRYQGELTWIPLKETNYWMVQMQGVYMGQQQIVGQFDAILDSGTSLILIPNSQFSQVIQVLGATENNGQYLVSCSQVSSLPAITVVLGNQNFNVPANAYIVPFGNGQCVVNLQSGNTSFWILGDIFIGQFYTVFDHGNQRIGLAPSNTAIN</sequence>
<dbReference type="GO" id="GO:0006508">
    <property type="term" value="P:proteolysis"/>
    <property type="evidence" value="ECO:0007669"/>
    <property type="project" value="UniProtKB-KW"/>
</dbReference>
<dbReference type="InterPro" id="IPR001461">
    <property type="entry name" value="Aspartic_peptidase_A1"/>
</dbReference>
<evidence type="ECO:0000313" key="10">
    <source>
        <dbReference type="WBParaSite" id="ASIM_0000180901-mRNA-1"/>
    </source>
</evidence>
<evidence type="ECO:0000259" key="9">
    <source>
        <dbReference type="PROSITE" id="PS51767"/>
    </source>
</evidence>
<dbReference type="PROSITE" id="PS51767">
    <property type="entry name" value="PEPTIDASE_A1"/>
    <property type="match status" value="1"/>
</dbReference>
<evidence type="ECO:0000256" key="7">
    <source>
        <dbReference type="PIRSR" id="PIRSR601461-2"/>
    </source>
</evidence>
<proteinExistence type="inferred from homology"/>
<dbReference type="AlphaFoldDB" id="A0A0M3J2P8"/>
<feature type="disulfide bond" evidence="7">
    <location>
        <begin position="189"/>
        <end position="223"/>
    </location>
</feature>
<evidence type="ECO:0000256" key="6">
    <source>
        <dbReference type="ARBA" id="ARBA00023180"/>
    </source>
</evidence>